<dbReference type="AlphaFoldDB" id="A0A5C6GI95"/>
<feature type="chain" id="PRO_5022698539" evidence="2">
    <location>
        <begin position="24"/>
        <end position="287"/>
    </location>
</feature>
<gene>
    <name evidence="3" type="ORF">ED733_007250</name>
</gene>
<keyword evidence="2" id="KW-0732">Signal</keyword>
<evidence type="ECO:0000256" key="1">
    <source>
        <dbReference type="SAM" id="MobiDB-lite"/>
    </source>
</evidence>
<sequence length="287" mass="32602">MKGPWLQLVKWTAILLLSQYGDAHPAPPSAGPQIPRPEEFQSLSFSELDRAASDAIQALKRSYPNGKVMVFGATAMQKYLPGYRATRDVDIFQSIGGYDEVKNELMKDPRFYTRQQVLSDPEWVAVRKLFYKNPNGKSIEIDLPGRSVLPFEPVSAKVLSTIPAGSVPYVSVEELIIAKIWSSRSRPDASKQLLDIADAKALLEKYPDVKFSNDIQTRMVAKFRAEHGVTLQEKPATFTADGCKRDLEDDEDYDDDEDFDDEDFEDEDFEDEDFEDEPSDEYMTEYN</sequence>
<evidence type="ECO:0000256" key="2">
    <source>
        <dbReference type="SAM" id="SignalP"/>
    </source>
</evidence>
<protein>
    <submittedName>
        <fullName evidence="3">Uncharacterized protein</fullName>
    </submittedName>
</protein>
<evidence type="ECO:0000313" key="4">
    <source>
        <dbReference type="Proteomes" id="UP000317257"/>
    </source>
</evidence>
<feature type="signal peptide" evidence="2">
    <location>
        <begin position="1"/>
        <end position="23"/>
    </location>
</feature>
<name>A0A5C6GI95_METRR</name>
<reference evidence="4" key="1">
    <citation type="submission" date="2018-12" db="EMBL/GenBank/DDBJ databases">
        <title>The complete genome of Metarhizium rileyi, a key fungal pathogen of Lepidoptera.</title>
        <authorList>
            <person name="Binneck E."/>
            <person name="Lastra C.C.L."/>
            <person name="Sosa-Gomez D.R."/>
        </authorList>
    </citation>
    <scope>NUCLEOTIDE SEQUENCE [LARGE SCALE GENOMIC DNA]</scope>
    <source>
        <strain evidence="4">Cep018-CH2</strain>
    </source>
</reference>
<evidence type="ECO:0000313" key="3">
    <source>
        <dbReference type="EMBL" id="TWU76031.1"/>
    </source>
</evidence>
<proteinExistence type="predicted"/>
<comment type="caution">
    <text evidence="3">The sequence shown here is derived from an EMBL/GenBank/DDBJ whole genome shotgun (WGS) entry which is preliminary data.</text>
</comment>
<dbReference type="InterPro" id="IPR014942">
    <property type="entry name" value="AbiEii"/>
</dbReference>
<feature type="compositionally biased region" description="Acidic residues" evidence="1">
    <location>
        <begin position="248"/>
        <end position="287"/>
    </location>
</feature>
<accession>A0A5C6GI95</accession>
<dbReference type="EMBL" id="SBHS01000006">
    <property type="protein sequence ID" value="TWU76031.1"/>
    <property type="molecule type" value="Genomic_DNA"/>
</dbReference>
<dbReference type="Pfam" id="PF08843">
    <property type="entry name" value="AbiEii"/>
    <property type="match status" value="1"/>
</dbReference>
<organism evidence="3 4">
    <name type="scientific">Metarhizium rileyi (strain RCEF 4871)</name>
    <name type="common">Nomuraea rileyi</name>
    <dbReference type="NCBI Taxonomy" id="1649241"/>
    <lineage>
        <taxon>Eukaryota</taxon>
        <taxon>Fungi</taxon>
        <taxon>Dikarya</taxon>
        <taxon>Ascomycota</taxon>
        <taxon>Pezizomycotina</taxon>
        <taxon>Sordariomycetes</taxon>
        <taxon>Hypocreomycetidae</taxon>
        <taxon>Hypocreales</taxon>
        <taxon>Clavicipitaceae</taxon>
        <taxon>Metarhizium</taxon>
    </lineage>
</organism>
<dbReference type="Proteomes" id="UP000317257">
    <property type="component" value="Unassembled WGS sequence"/>
</dbReference>
<feature type="region of interest" description="Disordered" evidence="1">
    <location>
        <begin position="240"/>
        <end position="287"/>
    </location>
</feature>